<dbReference type="InterPro" id="IPR007111">
    <property type="entry name" value="NACHT_NTPase"/>
</dbReference>
<dbReference type="InterPro" id="IPR027417">
    <property type="entry name" value="P-loop_NTPase"/>
</dbReference>
<dbReference type="Gene3D" id="3.40.50.300">
    <property type="entry name" value="P-loop containing nucleotide triphosphate hydrolases"/>
    <property type="match status" value="1"/>
</dbReference>
<keyword evidence="3" id="KW-1185">Reference proteome</keyword>
<comment type="caution">
    <text evidence="2">The sequence shown here is derived from an EMBL/GenBank/DDBJ whole genome shotgun (WGS) entry which is preliminary data.</text>
</comment>
<reference evidence="2" key="1">
    <citation type="journal article" date="2019" name="bioRxiv">
        <title>The Genome of the Zebra Mussel, Dreissena polymorpha: A Resource for Invasive Species Research.</title>
        <authorList>
            <person name="McCartney M.A."/>
            <person name="Auch B."/>
            <person name="Kono T."/>
            <person name="Mallez S."/>
            <person name="Zhang Y."/>
            <person name="Obille A."/>
            <person name="Becker A."/>
            <person name="Abrahante J.E."/>
            <person name="Garbe J."/>
            <person name="Badalamenti J.P."/>
            <person name="Herman A."/>
            <person name="Mangelson H."/>
            <person name="Liachko I."/>
            <person name="Sullivan S."/>
            <person name="Sone E.D."/>
            <person name="Koren S."/>
            <person name="Silverstein K.A.T."/>
            <person name="Beckman K.B."/>
            <person name="Gohl D.M."/>
        </authorList>
    </citation>
    <scope>NUCLEOTIDE SEQUENCE</scope>
    <source>
        <strain evidence="2">Duluth1</strain>
        <tissue evidence="2">Whole animal</tissue>
    </source>
</reference>
<dbReference type="Pfam" id="PF05729">
    <property type="entry name" value="NACHT"/>
    <property type="match status" value="1"/>
</dbReference>
<organism evidence="2 3">
    <name type="scientific">Dreissena polymorpha</name>
    <name type="common">Zebra mussel</name>
    <name type="synonym">Mytilus polymorpha</name>
    <dbReference type="NCBI Taxonomy" id="45954"/>
    <lineage>
        <taxon>Eukaryota</taxon>
        <taxon>Metazoa</taxon>
        <taxon>Spiralia</taxon>
        <taxon>Lophotrochozoa</taxon>
        <taxon>Mollusca</taxon>
        <taxon>Bivalvia</taxon>
        <taxon>Autobranchia</taxon>
        <taxon>Heteroconchia</taxon>
        <taxon>Euheterodonta</taxon>
        <taxon>Imparidentia</taxon>
        <taxon>Neoheterodontei</taxon>
        <taxon>Myida</taxon>
        <taxon>Dreissenoidea</taxon>
        <taxon>Dreissenidae</taxon>
        <taxon>Dreissena</taxon>
    </lineage>
</organism>
<reference evidence="2" key="2">
    <citation type="submission" date="2020-11" db="EMBL/GenBank/DDBJ databases">
        <authorList>
            <person name="McCartney M.A."/>
            <person name="Auch B."/>
            <person name="Kono T."/>
            <person name="Mallez S."/>
            <person name="Becker A."/>
            <person name="Gohl D.M."/>
            <person name="Silverstein K.A.T."/>
            <person name="Koren S."/>
            <person name="Bechman K.B."/>
            <person name="Herman A."/>
            <person name="Abrahante J.E."/>
            <person name="Garbe J."/>
        </authorList>
    </citation>
    <scope>NUCLEOTIDE SEQUENCE</scope>
    <source>
        <strain evidence="2">Duluth1</strain>
        <tissue evidence="2">Whole animal</tissue>
    </source>
</reference>
<gene>
    <name evidence="2" type="ORF">DPMN_057556</name>
</gene>
<evidence type="ECO:0000313" key="3">
    <source>
        <dbReference type="Proteomes" id="UP000828390"/>
    </source>
</evidence>
<proteinExistence type="predicted"/>
<dbReference type="SUPFAM" id="SSF52540">
    <property type="entry name" value="P-loop containing nucleoside triphosphate hydrolases"/>
    <property type="match status" value="1"/>
</dbReference>
<feature type="domain" description="NACHT" evidence="1">
    <location>
        <begin position="64"/>
        <end position="173"/>
    </location>
</feature>
<dbReference type="PANTHER" id="PTHR46312">
    <property type="entry name" value="NACHT DOMAIN-CONTAINING PROTEIN"/>
    <property type="match status" value="1"/>
</dbReference>
<dbReference type="PROSITE" id="PS50837">
    <property type="entry name" value="NACHT"/>
    <property type="match status" value="1"/>
</dbReference>
<protein>
    <recommendedName>
        <fullName evidence="1">NACHT domain-containing protein</fullName>
    </recommendedName>
</protein>
<dbReference type="EMBL" id="JAIWYP010000013">
    <property type="protein sequence ID" value="KAH3714854.1"/>
    <property type="molecule type" value="Genomic_DNA"/>
</dbReference>
<accession>A0A9D4C0E8</accession>
<dbReference type="PANTHER" id="PTHR46312:SF2">
    <property type="entry name" value="NUCLEOTIDE-BINDING OLIGOMERIZATION DOMAIN-CONTAINING PROTEIN 2-LIKE"/>
    <property type="match status" value="1"/>
</dbReference>
<dbReference type="AlphaFoldDB" id="A0A9D4C0E8"/>
<evidence type="ECO:0000313" key="2">
    <source>
        <dbReference type="EMBL" id="KAH3714854.1"/>
    </source>
</evidence>
<name>A0A9D4C0E8_DREPO</name>
<sequence length="206" mass="23679">MLYMGTLNHVTISPLNDYRHEKLGDVYMPPKIVQIFEDKGACKKTNTQVTQYRDVFSTNGKVNPRIFLQGEAGSGKTTFLAKLALDWCGEPHVYSASDTSSIFFSDVDVLKGFSFVFHITLRHSVKQFDVYTFIKEQIIDSIYSQKDREKAYRLLNEIMKREQCLVLLDGLDEWTRPGDHHNLPTFVVDHSKCDVIFNTTLETDRG</sequence>
<evidence type="ECO:0000259" key="1">
    <source>
        <dbReference type="PROSITE" id="PS50837"/>
    </source>
</evidence>
<dbReference type="Proteomes" id="UP000828390">
    <property type="component" value="Unassembled WGS sequence"/>
</dbReference>